<feature type="compositionally biased region" description="Basic residues" evidence="6">
    <location>
        <begin position="127"/>
        <end position="138"/>
    </location>
</feature>
<keyword evidence="9" id="KW-1185">Reference proteome</keyword>
<evidence type="ECO:0000256" key="5">
    <source>
        <dbReference type="ARBA" id="ARBA00023242"/>
    </source>
</evidence>
<feature type="compositionally biased region" description="Basic and acidic residues" evidence="6">
    <location>
        <begin position="168"/>
        <end position="183"/>
    </location>
</feature>
<evidence type="ECO:0000259" key="7">
    <source>
        <dbReference type="PROSITE" id="PS50013"/>
    </source>
</evidence>
<dbReference type="GeneTree" id="ENSGT00940000158365"/>
<name>A0A8C9X785_SANLU</name>
<comment type="subcellular location">
    <subcellularLocation>
        <location evidence="1">Nucleus</location>
    </subcellularLocation>
</comment>
<dbReference type="SUPFAM" id="SSF54160">
    <property type="entry name" value="Chromo domain-like"/>
    <property type="match status" value="1"/>
</dbReference>
<feature type="compositionally biased region" description="Polar residues" evidence="6">
    <location>
        <begin position="109"/>
        <end position="123"/>
    </location>
</feature>
<dbReference type="PANTHER" id="PTHR47277:SF1">
    <property type="entry name" value="CHROMOBOX PROTEIN HOMOLOG 7"/>
    <property type="match status" value="1"/>
</dbReference>
<dbReference type="PROSITE" id="PS50013">
    <property type="entry name" value="CHROMO_2"/>
    <property type="match status" value="1"/>
</dbReference>
<evidence type="ECO:0000256" key="1">
    <source>
        <dbReference type="ARBA" id="ARBA00004123"/>
    </source>
</evidence>
<keyword evidence="5" id="KW-0539">Nucleus</keyword>
<dbReference type="PRINTS" id="PR00504">
    <property type="entry name" value="CHROMODOMAIN"/>
</dbReference>
<evidence type="ECO:0000256" key="2">
    <source>
        <dbReference type="ARBA" id="ARBA00022491"/>
    </source>
</evidence>
<protein>
    <submittedName>
        <fullName evidence="8">Chromobox homolog 7a</fullName>
    </submittedName>
</protein>
<dbReference type="Pfam" id="PF17218">
    <property type="entry name" value="CBX7_C"/>
    <property type="match status" value="1"/>
</dbReference>
<proteinExistence type="predicted"/>
<feature type="domain" description="Chromo" evidence="7">
    <location>
        <begin position="11"/>
        <end position="69"/>
    </location>
</feature>
<dbReference type="SMART" id="SM00298">
    <property type="entry name" value="CHROMO"/>
    <property type="match status" value="1"/>
</dbReference>
<dbReference type="Ensembl" id="ENSSLUT00000005432.1">
    <property type="protein sequence ID" value="ENSSLUP00000005292.1"/>
    <property type="gene ID" value="ENSSLUG00000002361.1"/>
</dbReference>
<keyword evidence="3" id="KW-0805">Transcription regulation</keyword>
<dbReference type="GO" id="GO:0035102">
    <property type="term" value="C:PRC1 complex"/>
    <property type="evidence" value="ECO:0007669"/>
    <property type="project" value="InterPro"/>
</dbReference>
<dbReference type="Pfam" id="PF00385">
    <property type="entry name" value="Chromo"/>
    <property type="match status" value="1"/>
</dbReference>
<feature type="region of interest" description="Disordered" evidence="6">
    <location>
        <begin position="308"/>
        <end position="339"/>
    </location>
</feature>
<dbReference type="RefSeq" id="XP_031176572.1">
    <property type="nucleotide sequence ID" value="XM_031320712.2"/>
</dbReference>
<dbReference type="AlphaFoldDB" id="A0A8C9X785"/>
<gene>
    <name evidence="8" type="primary">cbx7a</name>
</gene>
<evidence type="ECO:0000313" key="8">
    <source>
        <dbReference type="Ensembl" id="ENSSLUP00000005292.1"/>
    </source>
</evidence>
<reference evidence="8" key="2">
    <citation type="submission" date="2025-09" db="UniProtKB">
        <authorList>
            <consortium name="Ensembl"/>
        </authorList>
    </citation>
    <scope>IDENTIFICATION</scope>
</reference>
<evidence type="ECO:0000256" key="6">
    <source>
        <dbReference type="SAM" id="MobiDB-lite"/>
    </source>
</evidence>
<dbReference type="InterPro" id="IPR023779">
    <property type="entry name" value="Chromodomain_CS"/>
</dbReference>
<sequence length="369" mass="40833">MELSSIGDQVFAVESITKKRVRKGNVEYLLKWQGWPPKYSTWEPEENILDPRLVLAYEENQEKIRALAYRRKGLRPRRLVLRNIFAMDLRSANKALEKPPPRLRLSLTRSMSTDVDQGEQSSLYRGLARRKSKQRVSKRGPAGPSNKTTFPLEKIEEPIEEDWGVTSEEEKHESESITEERSQSECSSPPLLERQDLEMDVEEKVDADLTAVGTETWTDRPGGGTSETRQNQTFACDLSKDSASVPEAIPEDVVSVSDRSDWDIGEESVESDGLEIRLEGSVCQSSNTTSVIVSVQGSSKTACECSPTEARNEEVSDDSPSVTTTAPGSQTAPVAAEQPGNVISTDVTINSLTVTIKEAVVAEGFFKGY</sequence>
<dbReference type="InterPro" id="IPR033773">
    <property type="entry name" value="CBX7_C"/>
</dbReference>
<evidence type="ECO:0000313" key="9">
    <source>
        <dbReference type="Proteomes" id="UP000694568"/>
    </source>
</evidence>
<dbReference type="OrthoDB" id="1918685at2759"/>
<dbReference type="InterPro" id="IPR017984">
    <property type="entry name" value="Chromo_dom_subgr"/>
</dbReference>
<dbReference type="Proteomes" id="UP000694568">
    <property type="component" value="Unplaced"/>
</dbReference>
<dbReference type="InterPro" id="IPR043000">
    <property type="entry name" value="CBX7"/>
</dbReference>
<feature type="compositionally biased region" description="Polar residues" evidence="6">
    <location>
        <begin position="318"/>
        <end position="332"/>
    </location>
</feature>
<dbReference type="InterPro" id="IPR023780">
    <property type="entry name" value="Chromo_domain"/>
</dbReference>
<accession>A0A8C9X785</accession>
<dbReference type="CDD" id="cd18646">
    <property type="entry name" value="CD_Cbx7"/>
    <property type="match status" value="1"/>
</dbReference>
<organism evidence="8 9">
    <name type="scientific">Sander lucioperca</name>
    <name type="common">Pike-perch</name>
    <name type="synonym">Perca lucioperca</name>
    <dbReference type="NCBI Taxonomy" id="283035"/>
    <lineage>
        <taxon>Eukaryota</taxon>
        <taxon>Metazoa</taxon>
        <taxon>Chordata</taxon>
        <taxon>Craniata</taxon>
        <taxon>Vertebrata</taxon>
        <taxon>Euteleostomi</taxon>
        <taxon>Actinopterygii</taxon>
        <taxon>Neopterygii</taxon>
        <taxon>Teleostei</taxon>
        <taxon>Neoteleostei</taxon>
        <taxon>Acanthomorphata</taxon>
        <taxon>Eupercaria</taxon>
        <taxon>Perciformes</taxon>
        <taxon>Percoidei</taxon>
        <taxon>Percidae</taxon>
        <taxon>Luciopercinae</taxon>
        <taxon>Sander</taxon>
    </lineage>
</organism>
<keyword evidence="4" id="KW-0804">Transcription</keyword>
<dbReference type="GO" id="GO:0000122">
    <property type="term" value="P:negative regulation of transcription by RNA polymerase II"/>
    <property type="evidence" value="ECO:0007669"/>
    <property type="project" value="TreeGrafter"/>
</dbReference>
<dbReference type="FunFam" id="2.40.50.40:FF:000006">
    <property type="entry name" value="Chromobox protein homolog 7"/>
    <property type="match status" value="1"/>
</dbReference>
<evidence type="ECO:0000256" key="3">
    <source>
        <dbReference type="ARBA" id="ARBA00023015"/>
    </source>
</evidence>
<dbReference type="Gene3D" id="2.40.50.40">
    <property type="match status" value="1"/>
</dbReference>
<dbReference type="PROSITE" id="PS00598">
    <property type="entry name" value="CHROMO_1"/>
    <property type="match status" value="1"/>
</dbReference>
<dbReference type="InterPro" id="IPR016197">
    <property type="entry name" value="Chromo-like_dom_sf"/>
</dbReference>
<dbReference type="GeneID" id="116065274"/>
<feature type="region of interest" description="Disordered" evidence="6">
    <location>
        <begin position="109"/>
        <end position="198"/>
    </location>
</feature>
<dbReference type="PANTHER" id="PTHR47277">
    <property type="entry name" value="CHROMOBOX PROTEIN HOMOLOG 7"/>
    <property type="match status" value="1"/>
</dbReference>
<keyword evidence="2" id="KW-0678">Repressor</keyword>
<evidence type="ECO:0000256" key="4">
    <source>
        <dbReference type="ARBA" id="ARBA00023163"/>
    </source>
</evidence>
<reference evidence="8" key="1">
    <citation type="submission" date="2025-08" db="UniProtKB">
        <authorList>
            <consortium name="Ensembl"/>
        </authorList>
    </citation>
    <scope>IDENTIFICATION</scope>
</reference>
<dbReference type="InterPro" id="IPR000953">
    <property type="entry name" value="Chromo/chromo_shadow_dom"/>
</dbReference>